<name>A0A2W5WQ02_9MICO</name>
<dbReference type="InterPro" id="IPR050300">
    <property type="entry name" value="GDXG_lipolytic_enzyme"/>
</dbReference>
<reference evidence="5 6" key="1">
    <citation type="submission" date="2018-06" db="EMBL/GenBank/DDBJ databases">
        <title>Whole genome sequencing of a novel hydrocarbon degrading bacterial strain, PW21 isolated from oil contaminated produced water sample.</title>
        <authorList>
            <person name="Nagkirti P."/>
            <person name="Shaikh A."/>
            <person name="Gowdaman V."/>
            <person name="Engineer A.E."/>
            <person name="Dagar S."/>
            <person name="Dhakephalkar P.K."/>
        </authorList>
    </citation>
    <scope>NUCLEOTIDE SEQUENCE [LARGE SCALE GENOMIC DNA]</scope>
    <source>
        <strain evidence="5 6">PW21</strain>
    </source>
</reference>
<comment type="similarity">
    <text evidence="1">Belongs to the 'GDXG' lipolytic enzyme family.</text>
</comment>
<keyword evidence="6" id="KW-1185">Reference proteome</keyword>
<dbReference type="Pfam" id="PF07859">
    <property type="entry name" value="Abhydrolase_3"/>
    <property type="match status" value="1"/>
</dbReference>
<evidence type="ECO:0000313" key="6">
    <source>
        <dbReference type="Proteomes" id="UP000248783"/>
    </source>
</evidence>
<dbReference type="PANTHER" id="PTHR48081">
    <property type="entry name" value="AB HYDROLASE SUPERFAMILY PROTEIN C4A8.06C"/>
    <property type="match status" value="1"/>
</dbReference>
<dbReference type="InterPro" id="IPR029058">
    <property type="entry name" value="AB_hydrolase_fold"/>
</dbReference>
<gene>
    <name evidence="5" type="ORF">DNL40_05860</name>
</gene>
<evidence type="ECO:0000256" key="2">
    <source>
        <dbReference type="ARBA" id="ARBA00022801"/>
    </source>
</evidence>
<comment type="caution">
    <text evidence="5">The sequence shown here is derived from an EMBL/GenBank/DDBJ whole genome shotgun (WGS) entry which is preliminary data.</text>
</comment>
<evidence type="ECO:0000259" key="4">
    <source>
        <dbReference type="Pfam" id="PF07859"/>
    </source>
</evidence>
<accession>A0A2W5WQ02</accession>
<keyword evidence="2 5" id="KW-0378">Hydrolase</keyword>
<feature type="active site" evidence="3">
    <location>
        <position position="187"/>
    </location>
</feature>
<protein>
    <submittedName>
        <fullName evidence="5">Alpha/beta hydrolase</fullName>
    </submittedName>
</protein>
<evidence type="ECO:0000256" key="3">
    <source>
        <dbReference type="PROSITE-ProRule" id="PRU10038"/>
    </source>
</evidence>
<dbReference type="SUPFAM" id="SSF53474">
    <property type="entry name" value="alpha/beta-Hydrolases"/>
    <property type="match status" value="1"/>
</dbReference>
<sequence>MVVGHAVLAAVARLPRPVLRLLAGRPRVVAGRTLAPEVQLALRLTGAARGEPAAGTGVVDVAQMRARTAFQAAVVGSRPRVHEVFAAGLAVPGAVLPARVYRPSARRAAGVVVYLHGGGWVTGDLDTHDGVCRALARGSGLTVVSVAYRRAPEHPYPVPVEDAVAGFRAVRDHPVAAGLPVAVAGDSAGGALAAVVARRTRDDVRDGGEAGSGAPVAQLLLYPGTDLTSRRPSFDAFGTGYALTAADVDRYRDLYLGVEPAGAGAPPPVAAEPDASPLLAPDTDLTGVAPAYVAVAGFDVLHDEGVAYAGRLRGAGVPTTLVVEEGLVHAFANLAGASRTAAHALERAARALGALVAAAPAPGSHA</sequence>
<dbReference type="AlphaFoldDB" id="A0A2W5WQ02"/>
<feature type="domain" description="Alpha/beta hydrolase fold-3" evidence="4">
    <location>
        <begin position="112"/>
        <end position="332"/>
    </location>
</feature>
<dbReference type="InterPro" id="IPR013094">
    <property type="entry name" value="AB_hydrolase_3"/>
</dbReference>
<evidence type="ECO:0000313" key="5">
    <source>
        <dbReference type="EMBL" id="PZR53659.1"/>
    </source>
</evidence>
<dbReference type="PANTHER" id="PTHR48081:SF8">
    <property type="entry name" value="ALPHA_BETA HYDROLASE FOLD-3 DOMAIN-CONTAINING PROTEIN-RELATED"/>
    <property type="match status" value="1"/>
</dbReference>
<evidence type="ECO:0000256" key="1">
    <source>
        <dbReference type="ARBA" id="ARBA00010515"/>
    </source>
</evidence>
<dbReference type="GO" id="GO:0016787">
    <property type="term" value="F:hydrolase activity"/>
    <property type="evidence" value="ECO:0007669"/>
    <property type="project" value="UniProtKB-KW"/>
</dbReference>
<dbReference type="Proteomes" id="UP000248783">
    <property type="component" value="Unassembled WGS sequence"/>
</dbReference>
<proteinExistence type="inferred from homology"/>
<dbReference type="EMBL" id="QKWH01000003">
    <property type="protein sequence ID" value="PZR53659.1"/>
    <property type="molecule type" value="Genomic_DNA"/>
</dbReference>
<dbReference type="InterPro" id="IPR033140">
    <property type="entry name" value="Lipase_GDXG_put_SER_AS"/>
</dbReference>
<dbReference type="InterPro" id="IPR002168">
    <property type="entry name" value="Lipase_GDXG_HIS_AS"/>
</dbReference>
<organism evidence="5 6">
    <name type="scientific">Xylanimonas oleitrophica</name>
    <dbReference type="NCBI Taxonomy" id="2607479"/>
    <lineage>
        <taxon>Bacteria</taxon>
        <taxon>Bacillati</taxon>
        <taxon>Actinomycetota</taxon>
        <taxon>Actinomycetes</taxon>
        <taxon>Micrococcales</taxon>
        <taxon>Promicromonosporaceae</taxon>
        <taxon>Xylanimonas</taxon>
    </lineage>
</organism>
<dbReference type="Gene3D" id="3.40.50.1820">
    <property type="entry name" value="alpha/beta hydrolase"/>
    <property type="match status" value="1"/>
</dbReference>
<dbReference type="PROSITE" id="PS01174">
    <property type="entry name" value="LIPASE_GDXG_SER"/>
    <property type="match status" value="1"/>
</dbReference>
<dbReference type="PROSITE" id="PS01173">
    <property type="entry name" value="LIPASE_GDXG_HIS"/>
    <property type="match status" value="1"/>
</dbReference>